<dbReference type="HOGENOM" id="CLU_001324_0_3_1"/>
<evidence type="ECO:0000256" key="1">
    <source>
        <dbReference type="RuleBase" id="RU363044"/>
    </source>
</evidence>
<keyword evidence="1" id="KW-0347">Helicase</keyword>
<feature type="region of interest" description="Disordered" evidence="2">
    <location>
        <begin position="19"/>
        <end position="49"/>
    </location>
</feature>
<evidence type="ECO:0000259" key="4">
    <source>
        <dbReference type="Pfam" id="PF14214"/>
    </source>
</evidence>
<evidence type="ECO:0000313" key="6">
    <source>
        <dbReference type="EMBL" id="EXX56857.1"/>
    </source>
</evidence>
<feature type="region of interest" description="Disordered" evidence="2">
    <location>
        <begin position="63"/>
        <end position="108"/>
    </location>
</feature>
<dbReference type="InterPro" id="IPR025476">
    <property type="entry name" value="Helitron_helicase-like"/>
</dbReference>
<comment type="similarity">
    <text evidence="1">Belongs to the helicase family.</text>
</comment>
<dbReference type="Gene3D" id="3.40.50.300">
    <property type="entry name" value="P-loop containing nucleotide triphosphate hydrolases"/>
    <property type="match status" value="2"/>
</dbReference>
<keyword evidence="1" id="KW-0067">ATP-binding</keyword>
<feature type="compositionally biased region" description="Basic residues" evidence="2">
    <location>
        <begin position="25"/>
        <end position="34"/>
    </location>
</feature>
<sequence>MPSRQEANESLKLRQKRLAKERQARFRKRQKIHHERIMEERRKKVAKERLAKERQARLIKRQNIKNNNYPSETQIPSGQEAYEPLDLRQKRLTKERKARSRKSNNNEREISDKLECIPRHDLGRIDQICVHCGAKFWMEEKNHSSNRTFPTFSICCAHGKVLLLPLTEPPSYLLNLYTSSESDAISFRKNIRRYNNVLACTSFGTNIDTFHGQGISNFRIHGQVYHRIGPLLPEEGHQPAFAQLYIYDSVHEIENRHNVMQELDEKILLNLLNMMDECNPYIQNFRHVRDLIQTNVPDEIFMVIYADRTQDLRRYNAPTASEVAAIMVGDGHELHTANRDILLKMRDGNLQRISEIHPSYDPLHYVLLFPRGDDGWHIRDGDWIQNAGRLYQQYIVDQYAKIEQNRLNYLKHNQATLRTDLYNGVMDAIHANDNSNVGRRIILPSSFAGGPRQMYQLYQDAMFIVSRFGKPDLFVTFTCNPRWPEITRELLPHQSAVDRPDLTARVFHMKLQELLKDLLHNHCLGKVIAYIYVIEFQKRGLPHAHFLLILAPESKLRSTEDYNSIVSAEIPNPVTYPLAYETVSTMMIHGPCGVLNPTAPCMKDGVCQKHYPKNFCDETQENNNGYPIYRRRDNGRIINTKNVSLDNRWVVPHNVNLITKYNAHINVEICSSILSIKYLYKYVYKGHDRATITLSQSDYNNSQILNQAEPMDEIKMYLDARYVSASESIWRIFHYRMHGRSPKVQRLAVHLPDHQYVTFQDGENLQNVIERANSRKTTLTAFFQENMENPAARAYTYIEFPIHYTWDLSLHKWKPRKTSTTMIGRLYMVQPSEGERYYLRTLLAYVKGPTSFNDLKTVNGYTCKTFKETCICLSLLQDDNEWDECLLEASAIQSGRQLRLLFASILLFCQPVNPEILWNKHKLALCEDICYQHRVILQLKSDDITNDIEHEALYQLEDYLLLNGKSLKDFPDMPIPPSRTLNIDNNSEDLDQLIREEKSYNIPQLQDEVHLNVPLLNDDQRAIYDAVLQAIADENGCFFVDGPGGTGKTFLYNTLLATVRSSGEIAVAVASSGIAALLMMGAKLFIWDEAPMIHKFAFEALDRTFRDVTQVDKPFGGKVFIFGGDFRQVLPVIPHAFHAEVVSASLSCSYLWRHMKVMKLSINMRLCQTDDIHENLRQRNFAEFLLKIGNGKYPVIPDTENIIDLPSDMVIPEEKLSDLIDFVYPNLIENFSNVNYMVGRAILTPKNDDVENISFLIMNQFPGEFHVYPSADSVDLTDDNNMEQPQLYSPEFLRSLRIPGLPPGELKLKVGAPIMLLRNLNPSQGLCNGTRLICRGLYSKVIDAEIMTGPHIGSRVFIPRISLTPSDTNLPFILKRRQFPIRVAFSMTVNKSQGQTLNRVGLYLPQPVFSHGQLYVALSRITSYQCIKVLINGDQKCQTKNVVYSEIFQ</sequence>
<dbReference type="FunFam" id="3.40.50.300:FF:002884">
    <property type="entry name" value="ATP-dependent DNA helicase"/>
    <property type="match status" value="1"/>
</dbReference>
<dbReference type="GO" id="GO:0005524">
    <property type="term" value="F:ATP binding"/>
    <property type="evidence" value="ECO:0007669"/>
    <property type="project" value="UniProtKB-KW"/>
</dbReference>
<dbReference type="Proteomes" id="UP000022910">
    <property type="component" value="Unassembled WGS sequence"/>
</dbReference>
<feature type="domain" description="DNA helicase Pif1-like 2B" evidence="5">
    <location>
        <begin position="1291"/>
        <end position="1334"/>
    </location>
</feature>
<evidence type="ECO:0000256" key="2">
    <source>
        <dbReference type="SAM" id="MobiDB-lite"/>
    </source>
</evidence>
<keyword evidence="1" id="KW-0227">DNA damage</keyword>
<evidence type="ECO:0000313" key="7">
    <source>
        <dbReference type="Proteomes" id="UP000022910"/>
    </source>
</evidence>
<keyword evidence="7" id="KW-1185">Reference proteome</keyword>
<dbReference type="GO" id="GO:0000723">
    <property type="term" value="P:telomere maintenance"/>
    <property type="evidence" value="ECO:0007669"/>
    <property type="project" value="InterPro"/>
</dbReference>
<dbReference type="GO" id="GO:0006310">
    <property type="term" value="P:DNA recombination"/>
    <property type="evidence" value="ECO:0007669"/>
    <property type="project" value="UniProtKB-KW"/>
</dbReference>
<accession>A0A015II56</accession>
<dbReference type="InterPro" id="IPR049163">
    <property type="entry name" value="Pif1-like_2B_dom"/>
</dbReference>
<dbReference type="EMBL" id="JEMT01027503">
    <property type="protein sequence ID" value="EXX56857.1"/>
    <property type="molecule type" value="Genomic_DNA"/>
</dbReference>
<dbReference type="Pfam" id="PF05970">
    <property type="entry name" value="PIF1"/>
    <property type="match status" value="1"/>
</dbReference>
<organism evidence="6 7">
    <name type="scientific">Rhizophagus irregularis (strain DAOM 197198w)</name>
    <name type="common">Glomus intraradices</name>
    <dbReference type="NCBI Taxonomy" id="1432141"/>
    <lineage>
        <taxon>Eukaryota</taxon>
        <taxon>Fungi</taxon>
        <taxon>Fungi incertae sedis</taxon>
        <taxon>Mucoromycota</taxon>
        <taxon>Glomeromycotina</taxon>
        <taxon>Glomeromycetes</taxon>
        <taxon>Glomerales</taxon>
        <taxon>Glomeraceae</taxon>
        <taxon>Rhizophagus</taxon>
    </lineage>
</organism>
<dbReference type="GO" id="GO:0043139">
    <property type="term" value="F:5'-3' DNA helicase activity"/>
    <property type="evidence" value="ECO:0007669"/>
    <property type="project" value="UniProtKB-EC"/>
</dbReference>
<dbReference type="GO" id="GO:0006281">
    <property type="term" value="P:DNA repair"/>
    <property type="evidence" value="ECO:0007669"/>
    <property type="project" value="UniProtKB-KW"/>
</dbReference>
<comment type="caution">
    <text evidence="6">The sequence shown here is derived from an EMBL/GenBank/DDBJ whole genome shotgun (WGS) entry which is preliminary data.</text>
</comment>
<dbReference type="CDD" id="cd18809">
    <property type="entry name" value="SF1_C_RecD"/>
    <property type="match status" value="1"/>
</dbReference>
<evidence type="ECO:0000259" key="3">
    <source>
        <dbReference type="Pfam" id="PF05970"/>
    </source>
</evidence>
<evidence type="ECO:0000259" key="5">
    <source>
        <dbReference type="Pfam" id="PF21530"/>
    </source>
</evidence>
<dbReference type="Pfam" id="PF21530">
    <property type="entry name" value="Pif1_2B_dom"/>
    <property type="match status" value="1"/>
</dbReference>
<feature type="compositionally biased region" description="Polar residues" evidence="2">
    <location>
        <begin position="64"/>
        <end position="77"/>
    </location>
</feature>
<comment type="catalytic activity">
    <reaction evidence="1">
        <text>ATP + H2O = ADP + phosphate + H(+)</text>
        <dbReference type="Rhea" id="RHEA:13065"/>
        <dbReference type="ChEBI" id="CHEBI:15377"/>
        <dbReference type="ChEBI" id="CHEBI:15378"/>
        <dbReference type="ChEBI" id="CHEBI:30616"/>
        <dbReference type="ChEBI" id="CHEBI:43474"/>
        <dbReference type="ChEBI" id="CHEBI:456216"/>
        <dbReference type="EC" id="5.6.2.3"/>
    </reaction>
</comment>
<dbReference type="OMA" id="ANTIGRM"/>
<dbReference type="SUPFAM" id="SSF52540">
    <property type="entry name" value="P-loop containing nucleoside triphosphate hydrolases"/>
    <property type="match status" value="2"/>
</dbReference>
<comment type="cofactor">
    <cofactor evidence="1">
        <name>Mg(2+)</name>
        <dbReference type="ChEBI" id="CHEBI:18420"/>
    </cofactor>
</comment>
<name>A0A015II56_RHIIW</name>
<feature type="compositionally biased region" description="Basic and acidic residues" evidence="2">
    <location>
        <begin position="35"/>
        <end position="49"/>
    </location>
</feature>
<dbReference type="InterPro" id="IPR010285">
    <property type="entry name" value="DNA_helicase_pif1-like_DEAD"/>
</dbReference>
<dbReference type="PANTHER" id="PTHR10492">
    <property type="match status" value="1"/>
</dbReference>
<dbReference type="PANTHER" id="PTHR10492:SF57">
    <property type="entry name" value="ATP-DEPENDENT DNA HELICASE"/>
    <property type="match status" value="1"/>
</dbReference>
<feature type="domain" description="DNA helicase Pif1-like DEAD-box helicase" evidence="3">
    <location>
        <begin position="1079"/>
        <end position="1194"/>
    </location>
</feature>
<keyword evidence="1" id="KW-0378">Hydrolase</keyword>
<protein>
    <recommendedName>
        <fullName evidence="1">ATP-dependent DNA helicase</fullName>
        <ecNumber evidence="1">5.6.2.3</ecNumber>
    </recommendedName>
</protein>
<keyword evidence="1" id="KW-0234">DNA repair</keyword>
<reference evidence="6 7" key="1">
    <citation type="submission" date="2014-02" db="EMBL/GenBank/DDBJ databases">
        <title>Single nucleus genome sequencing reveals high similarity among nuclei of an endomycorrhizal fungus.</title>
        <authorList>
            <person name="Lin K."/>
            <person name="Geurts R."/>
            <person name="Zhang Z."/>
            <person name="Limpens E."/>
            <person name="Saunders D.G."/>
            <person name="Mu D."/>
            <person name="Pang E."/>
            <person name="Cao H."/>
            <person name="Cha H."/>
            <person name="Lin T."/>
            <person name="Zhou Q."/>
            <person name="Shang Y."/>
            <person name="Li Y."/>
            <person name="Ivanov S."/>
            <person name="Sharma T."/>
            <person name="Velzen R.V."/>
            <person name="Ruijter N.D."/>
            <person name="Aanen D.K."/>
            <person name="Win J."/>
            <person name="Kamoun S."/>
            <person name="Bisseling T."/>
            <person name="Huang S."/>
        </authorList>
    </citation>
    <scope>NUCLEOTIDE SEQUENCE [LARGE SCALE GENOMIC DNA]</scope>
    <source>
        <strain evidence="7">DAOM197198w</strain>
    </source>
</reference>
<dbReference type="STRING" id="1432141.A0A015II56"/>
<keyword evidence="1" id="KW-0547">Nucleotide-binding</keyword>
<keyword evidence="1" id="KW-0233">DNA recombination</keyword>
<feature type="compositionally biased region" description="Basic residues" evidence="2">
    <location>
        <begin position="90"/>
        <end position="102"/>
    </location>
</feature>
<feature type="domain" description="Helitron helicase-like" evidence="4">
    <location>
        <begin position="383"/>
        <end position="548"/>
    </location>
</feature>
<proteinExistence type="inferred from homology"/>
<dbReference type="Pfam" id="PF14214">
    <property type="entry name" value="Helitron_like_N"/>
    <property type="match status" value="1"/>
</dbReference>
<dbReference type="InterPro" id="IPR027417">
    <property type="entry name" value="P-loop_NTPase"/>
</dbReference>
<dbReference type="GO" id="GO:0016887">
    <property type="term" value="F:ATP hydrolysis activity"/>
    <property type="evidence" value="ECO:0007669"/>
    <property type="project" value="RHEA"/>
</dbReference>
<gene>
    <name evidence="6" type="ORF">RirG_212410</name>
</gene>
<dbReference type="EC" id="5.6.2.3" evidence="1"/>
<dbReference type="OrthoDB" id="1075553at2759"/>